<keyword evidence="1" id="KW-0472">Membrane</keyword>
<keyword evidence="1" id="KW-0812">Transmembrane</keyword>
<sequence>MQMPFCSGARAPASFPDEFYYFNTTIFVAWGCYTSRSPHSQACSKIEKSVIDIFGLPTMVVLYIMWYKNFGMYKAMGFVLPEDEAGMAIVDPNASFIPQHVCDE</sequence>
<accession>A0A9W6U851</accession>
<organism evidence="2 3">
    <name type="scientific">Phytophthora fragariaefolia</name>
    <dbReference type="NCBI Taxonomy" id="1490495"/>
    <lineage>
        <taxon>Eukaryota</taxon>
        <taxon>Sar</taxon>
        <taxon>Stramenopiles</taxon>
        <taxon>Oomycota</taxon>
        <taxon>Peronosporomycetes</taxon>
        <taxon>Peronosporales</taxon>
        <taxon>Peronosporaceae</taxon>
        <taxon>Phytophthora</taxon>
    </lineage>
</organism>
<proteinExistence type="predicted"/>
<gene>
    <name evidence="2" type="ORF">Pfra01_000556200</name>
</gene>
<evidence type="ECO:0000313" key="3">
    <source>
        <dbReference type="Proteomes" id="UP001165121"/>
    </source>
</evidence>
<feature type="transmembrane region" description="Helical" evidence="1">
    <location>
        <begin position="49"/>
        <end position="67"/>
    </location>
</feature>
<dbReference type="AlphaFoldDB" id="A0A9W6U851"/>
<name>A0A9W6U851_9STRA</name>
<protein>
    <submittedName>
        <fullName evidence="2">Unnamed protein product</fullName>
    </submittedName>
</protein>
<reference evidence="2" key="1">
    <citation type="submission" date="2023-04" db="EMBL/GenBank/DDBJ databases">
        <title>Phytophthora fragariaefolia NBRC 109709.</title>
        <authorList>
            <person name="Ichikawa N."/>
            <person name="Sato H."/>
            <person name="Tonouchi N."/>
        </authorList>
    </citation>
    <scope>NUCLEOTIDE SEQUENCE</scope>
    <source>
        <strain evidence="2">NBRC 109709</strain>
    </source>
</reference>
<keyword evidence="1" id="KW-1133">Transmembrane helix</keyword>
<evidence type="ECO:0000313" key="2">
    <source>
        <dbReference type="EMBL" id="GMF27700.1"/>
    </source>
</evidence>
<keyword evidence="3" id="KW-1185">Reference proteome</keyword>
<evidence type="ECO:0000256" key="1">
    <source>
        <dbReference type="SAM" id="Phobius"/>
    </source>
</evidence>
<comment type="caution">
    <text evidence="2">The sequence shown here is derived from an EMBL/GenBank/DDBJ whole genome shotgun (WGS) entry which is preliminary data.</text>
</comment>
<dbReference type="EMBL" id="BSXT01000444">
    <property type="protein sequence ID" value="GMF27700.1"/>
    <property type="molecule type" value="Genomic_DNA"/>
</dbReference>
<dbReference type="Proteomes" id="UP001165121">
    <property type="component" value="Unassembled WGS sequence"/>
</dbReference>